<protein>
    <submittedName>
        <fullName evidence="1">Uncharacterized protein</fullName>
    </submittedName>
</protein>
<dbReference type="Proteomes" id="UP000298416">
    <property type="component" value="Unassembled WGS sequence"/>
</dbReference>
<dbReference type="InterPro" id="IPR012442">
    <property type="entry name" value="DUF1645_plant"/>
</dbReference>
<evidence type="ECO:0000313" key="1">
    <source>
        <dbReference type="EMBL" id="KAG6410219.1"/>
    </source>
</evidence>
<accession>A0A8X8ZNB9</accession>
<organism evidence="1">
    <name type="scientific">Salvia splendens</name>
    <name type="common">Scarlet sage</name>
    <dbReference type="NCBI Taxonomy" id="180675"/>
    <lineage>
        <taxon>Eukaryota</taxon>
        <taxon>Viridiplantae</taxon>
        <taxon>Streptophyta</taxon>
        <taxon>Embryophyta</taxon>
        <taxon>Tracheophyta</taxon>
        <taxon>Spermatophyta</taxon>
        <taxon>Magnoliopsida</taxon>
        <taxon>eudicotyledons</taxon>
        <taxon>Gunneridae</taxon>
        <taxon>Pentapetalae</taxon>
        <taxon>asterids</taxon>
        <taxon>lamiids</taxon>
        <taxon>Lamiales</taxon>
        <taxon>Lamiaceae</taxon>
        <taxon>Nepetoideae</taxon>
        <taxon>Mentheae</taxon>
        <taxon>Salviinae</taxon>
        <taxon>Salvia</taxon>
        <taxon>Salvia subgen. Calosphace</taxon>
        <taxon>core Calosphace</taxon>
    </lineage>
</organism>
<name>A0A8X8ZNB9_SALSN</name>
<dbReference type="AlphaFoldDB" id="A0A8X8ZNB9"/>
<dbReference type="EMBL" id="PNBA02000010">
    <property type="protein sequence ID" value="KAG6410219.1"/>
    <property type="molecule type" value="Genomic_DNA"/>
</dbReference>
<dbReference type="PANTHER" id="PTHR33095:SF23">
    <property type="entry name" value="DUF1645 FAMILY PROTEIN"/>
    <property type="match status" value="1"/>
</dbReference>
<keyword evidence="2" id="KW-1185">Reference proteome</keyword>
<reference evidence="1" key="1">
    <citation type="submission" date="2018-01" db="EMBL/GenBank/DDBJ databases">
        <authorList>
            <person name="Mao J.F."/>
        </authorList>
    </citation>
    <scope>NUCLEOTIDE SEQUENCE</scope>
    <source>
        <strain evidence="1">Huo1</strain>
        <tissue evidence="1">Leaf</tissue>
    </source>
</reference>
<evidence type="ECO:0000313" key="2">
    <source>
        <dbReference type="Proteomes" id="UP000298416"/>
    </source>
</evidence>
<dbReference type="Pfam" id="PF07816">
    <property type="entry name" value="DUF1645"/>
    <property type="match status" value="1"/>
</dbReference>
<dbReference type="PANTHER" id="PTHR33095">
    <property type="entry name" value="OS07G0619500 PROTEIN"/>
    <property type="match status" value="1"/>
</dbReference>
<comment type="caution">
    <text evidence="1">The sequence shown here is derived from an EMBL/GenBank/DDBJ whole genome shotgun (WGS) entry which is preliminary data.</text>
</comment>
<reference evidence="1" key="2">
    <citation type="submission" date="2020-08" db="EMBL/GenBank/DDBJ databases">
        <title>Plant Genome Project.</title>
        <authorList>
            <person name="Zhang R.-G."/>
        </authorList>
    </citation>
    <scope>NUCLEOTIDE SEQUENCE</scope>
    <source>
        <strain evidence="1">Huo1</strain>
        <tissue evidence="1">Leaf</tissue>
    </source>
</reference>
<dbReference type="OrthoDB" id="1111059at2759"/>
<proteinExistence type="predicted"/>
<sequence>MNNGQDDVCICPSFNSYSSDRLPEIAIRVARADDDFEFALLREDKEVSAAEFLFDGPVFPVFNRDLIECGGIEQPESNNLIPLRKLFAEEDNEDRYSPPSCSSSEADELENVPAGTYCVWRPRAAPPPLPSQCEKSKSTGSASRRWKIRDLLRRSKSDGKESFVFLTPKQREENPVKLMLRSPEKGRGKGSNSAAAASAHEAFYVRNRAMKEEDKRKSYLPYRRDLVGFFANVSGVRTSFSRV</sequence>
<gene>
    <name evidence="1" type="ORF">SASPL_128272</name>
</gene>